<dbReference type="AlphaFoldDB" id="A0A6B0QXK1"/>
<keyword evidence="5" id="KW-1185">Reference proteome</keyword>
<dbReference type="EMBL" id="VBQZ03000007">
    <property type="protein sequence ID" value="MXQ81421.1"/>
    <property type="molecule type" value="Genomic_DNA"/>
</dbReference>
<feature type="region of interest" description="Disordered" evidence="3">
    <location>
        <begin position="116"/>
        <end position="136"/>
    </location>
</feature>
<evidence type="ECO:0000256" key="3">
    <source>
        <dbReference type="SAM" id="MobiDB-lite"/>
    </source>
</evidence>
<comment type="similarity">
    <text evidence="2">Belongs to the UPF0390 family.</text>
</comment>
<evidence type="ECO:0008006" key="6">
    <source>
        <dbReference type="Google" id="ProtNLM"/>
    </source>
</evidence>
<dbReference type="InterPro" id="IPR019034">
    <property type="entry name" value="UPF0390"/>
</dbReference>
<dbReference type="PANTHER" id="PTHR16967">
    <property type="entry name" value="LEYDIG CELL TUMOR 10 KDA PROTEIN HOMOLOG"/>
    <property type="match status" value="1"/>
</dbReference>
<comment type="function">
    <text evidence="1">May have a potential role in hypercalcemia of malignancy.</text>
</comment>
<evidence type="ECO:0000256" key="1">
    <source>
        <dbReference type="ARBA" id="ARBA00003358"/>
    </source>
</evidence>
<proteinExistence type="inferred from homology"/>
<accession>A0A6B0QXK1</accession>
<dbReference type="PANTHER" id="PTHR16967:SF1">
    <property type="entry name" value="LEYDIG CELL TUMOR 10 KDA PROTEIN HOMOLOG"/>
    <property type="match status" value="1"/>
</dbReference>
<evidence type="ECO:0000256" key="2">
    <source>
        <dbReference type="ARBA" id="ARBA00006802"/>
    </source>
</evidence>
<sequence length="136" mass="14774">MVAGVGSQESENQRAFPLGNVLKPHRTTFGKFWWLIMAQGQRTFQAQKPAKSKAAAAAAAASARNRGPRKGGRVIAPKKARIVQQQQLKKNLEVGIRKKTEHDVVMKASTSLPKKLALLKASTKKKEASSSTKMPA</sequence>
<protein>
    <recommendedName>
        <fullName evidence="6">Leydig cell tumor 10 kDa protein-like protein</fullName>
    </recommendedName>
</protein>
<evidence type="ECO:0000313" key="5">
    <source>
        <dbReference type="Proteomes" id="UP000322234"/>
    </source>
</evidence>
<evidence type="ECO:0000313" key="4">
    <source>
        <dbReference type="EMBL" id="MXQ81421.1"/>
    </source>
</evidence>
<dbReference type="Proteomes" id="UP000322234">
    <property type="component" value="Unassembled WGS sequence"/>
</dbReference>
<feature type="region of interest" description="Disordered" evidence="3">
    <location>
        <begin position="47"/>
        <end position="73"/>
    </location>
</feature>
<organism evidence="4 5">
    <name type="scientific">Bos mutus</name>
    <name type="common">wild yak</name>
    <dbReference type="NCBI Taxonomy" id="72004"/>
    <lineage>
        <taxon>Eukaryota</taxon>
        <taxon>Metazoa</taxon>
        <taxon>Chordata</taxon>
        <taxon>Craniata</taxon>
        <taxon>Vertebrata</taxon>
        <taxon>Euteleostomi</taxon>
        <taxon>Mammalia</taxon>
        <taxon>Eutheria</taxon>
        <taxon>Laurasiatheria</taxon>
        <taxon>Artiodactyla</taxon>
        <taxon>Ruminantia</taxon>
        <taxon>Pecora</taxon>
        <taxon>Bovidae</taxon>
        <taxon>Bovinae</taxon>
        <taxon>Bos</taxon>
    </lineage>
</organism>
<feature type="compositionally biased region" description="Low complexity" evidence="3">
    <location>
        <begin position="52"/>
        <end position="63"/>
    </location>
</feature>
<comment type="caution">
    <text evidence="4">The sequence shown here is derived from an EMBL/GenBank/DDBJ whole genome shotgun (WGS) entry which is preliminary data.</text>
</comment>
<gene>
    <name evidence="4" type="ORF">E5288_WYG005900</name>
</gene>
<dbReference type="Pfam" id="PF09495">
    <property type="entry name" value="DUF2462"/>
    <property type="match status" value="1"/>
</dbReference>
<name>A0A6B0QXK1_9CETA</name>
<reference evidence="4" key="1">
    <citation type="submission" date="2019-10" db="EMBL/GenBank/DDBJ databases">
        <title>The sequence and de novo assembly of the wild yak genome.</title>
        <authorList>
            <person name="Liu Y."/>
        </authorList>
    </citation>
    <scope>NUCLEOTIDE SEQUENCE [LARGE SCALE GENOMIC DNA]</scope>
    <source>
        <strain evidence="4">WY2019</strain>
    </source>
</reference>